<evidence type="ECO:0000256" key="1">
    <source>
        <dbReference type="SAM" id="SignalP"/>
    </source>
</evidence>
<keyword evidence="3" id="KW-0223">Dioxygenase</keyword>
<reference evidence="3 4" key="1">
    <citation type="submission" date="2020-08" db="EMBL/GenBank/DDBJ databases">
        <title>Genomic Encyclopedia of Type Strains, Phase IV (KMG-IV): sequencing the most valuable type-strain genomes for metagenomic binning, comparative biology and taxonomic classification.</title>
        <authorList>
            <person name="Goeker M."/>
        </authorList>
    </citation>
    <scope>NUCLEOTIDE SEQUENCE [LARGE SCALE GENOMIC DNA]</scope>
    <source>
        <strain evidence="3 4">DSM 7051</strain>
    </source>
</reference>
<organism evidence="3 4">
    <name type="scientific">Aminobacter aganoensis</name>
    <dbReference type="NCBI Taxonomy" id="83264"/>
    <lineage>
        <taxon>Bacteria</taxon>
        <taxon>Pseudomonadati</taxon>
        <taxon>Pseudomonadota</taxon>
        <taxon>Alphaproteobacteria</taxon>
        <taxon>Hyphomicrobiales</taxon>
        <taxon>Phyllobacteriaceae</taxon>
        <taxon>Aminobacter</taxon>
    </lineage>
</organism>
<dbReference type="InterPro" id="IPR047142">
    <property type="entry name" value="OryJ/VirC-like"/>
</dbReference>
<dbReference type="SUPFAM" id="SSF51182">
    <property type="entry name" value="RmlC-like cupins"/>
    <property type="match status" value="1"/>
</dbReference>
<dbReference type="Gene3D" id="2.60.120.10">
    <property type="entry name" value="Jelly Rolls"/>
    <property type="match status" value="1"/>
</dbReference>
<dbReference type="InterPro" id="IPR013096">
    <property type="entry name" value="Cupin_2"/>
</dbReference>
<name>A0A7X0KIV3_9HYPH</name>
<accession>A0A7X0KIV3</accession>
<dbReference type="InterPro" id="IPR011051">
    <property type="entry name" value="RmlC_Cupin_sf"/>
</dbReference>
<evidence type="ECO:0000313" key="4">
    <source>
        <dbReference type="Proteomes" id="UP000536262"/>
    </source>
</evidence>
<dbReference type="Pfam" id="PF07883">
    <property type="entry name" value="Cupin_2"/>
    <property type="match status" value="1"/>
</dbReference>
<feature type="domain" description="Cupin type-2" evidence="2">
    <location>
        <begin position="69"/>
        <end position="137"/>
    </location>
</feature>
<protein>
    <submittedName>
        <fullName evidence="3">Quercetin dioxygenase-like cupin family protein</fullName>
    </submittedName>
</protein>
<dbReference type="GO" id="GO:0051213">
    <property type="term" value="F:dioxygenase activity"/>
    <property type="evidence" value="ECO:0007669"/>
    <property type="project" value="UniProtKB-KW"/>
</dbReference>
<dbReference type="PANTHER" id="PTHR36156">
    <property type="entry name" value="SLR2101 PROTEIN"/>
    <property type="match status" value="1"/>
</dbReference>
<dbReference type="InterPro" id="IPR014710">
    <property type="entry name" value="RmlC-like_jellyroll"/>
</dbReference>
<dbReference type="PANTHER" id="PTHR36156:SF2">
    <property type="entry name" value="CUPIN TYPE-2 DOMAIN-CONTAINING PROTEIN"/>
    <property type="match status" value="1"/>
</dbReference>
<keyword evidence="3" id="KW-0560">Oxidoreductase</keyword>
<gene>
    <name evidence="3" type="ORF">GGR00_000640</name>
</gene>
<evidence type="ECO:0000259" key="2">
    <source>
        <dbReference type="Pfam" id="PF07883"/>
    </source>
</evidence>
<evidence type="ECO:0000313" key="3">
    <source>
        <dbReference type="EMBL" id="MBB6352888.1"/>
    </source>
</evidence>
<keyword evidence="1" id="KW-0732">Signal</keyword>
<feature type="chain" id="PRO_5031104623" evidence="1">
    <location>
        <begin position="29"/>
        <end position="151"/>
    </location>
</feature>
<dbReference type="Proteomes" id="UP000536262">
    <property type="component" value="Unassembled WGS sequence"/>
</dbReference>
<feature type="signal peptide" evidence="1">
    <location>
        <begin position="1"/>
        <end position="28"/>
    </location>
</feature>
<sequence>MVTSMLRSGYAAIVVSTAMLLSSSGLQALDSGNPGAKVVVTPLASVTTTASGQPIVLPQKNVQVLVSSFEIPPGAKLPVHEHPSARYAYVLAGNLEVTNVETGKSTSYKKGDFIVEMIGEWHQGANVGAEPVQLLVIDQVEEGTSNTVLKQ</sequence>
<dbReference type="CDD" id="cd02236">
    <property type="entry name" value="cupin_CV2614-like"/>
    <property type="match status" value="1"/>
</dbReference>
<proteinExistence type="predicted"/>
<dbReference type="EMBL" id="JACHOU010000001">
    <property type="protein sequence ID" value="MBB6352888.1"/>
    <property type="molecule type" value="Genomic_DNA"/>
</dbReference>
<comment type="caution">
    <text evidence="3">The sequence shown here is derived from an EMBL/GenBank/DDBJ whole genome shotgun (WGS) entry which is preliminary data.</text>
</comment>
<dbReference type="AlphaFoldDB" id="A0A7X0KIV3"/>
<keyword evidence="4" id="KW-1185">Reference proteome</keyword>